<dbReference type="Proteomes" id="UP000801492">
    <property type="component" value="Unassembled WGS sequence"/>
</dbReference>
<sequence length="172" mass="19534">MGTVTSPDIITKVRSNTPHTVTGKTPVEMLLGRRPRTRLNILQPNLTERVEKITPALIRVKTYHEGVKVWVQSVRGEEVKWFPGVVTKIKSLSTCLVRVNGFTRFVHVDYLKPRSTSELPQMDVQSEPLPQSNMQTTTSVVQPPPLPLTNSEPTQEPLRRSTRVKKRPLKYT</sequence>
<protein>
    <submittedName>
        <fullName evidence="2">Uncharacterized protein</fullName>
    </submittedName>
</protein>
<dbReference type="EMBL" id="VTPC01016696">
    <property type="protein sequence ID" value="KAF2891995.1"/>
    <property type="molecule type" value="Genomic_DNA"/>
</dbReference>
<dbReference type="AlphaFoldDB" id="A0A8K0CQZ3"/>
<proteinExistence type="predicted"/>
<comment type="caution">
    <text evidence="2">The sequence shown here is derived from an EMBL/GenBank/DDBJ whole genome shotgun (WGS) entry which is preliminary data.</text>
</comment>
<evidence type="ECO:0000313" key="3">
    <source>
        <dbReference type="Proteomes" id="UP000801492"/>
    </source>
</evidence>
<accession>A0A8K0CQZ3</accession>
<evidence type="ECO:0000256" key="1">
    <source>
        <dbReference type="SAM" id="MobiDB-lite"/>
    </source>
</evidence>
<reference evidence="2" key="1">
    <citation type="submission" date="2019-08" db="EMBL/GenBank/DDBJ databases">
        <title>The genome of the North American firefly Photinus pyralis.</title>
        <authorList>
            <consortium name="Photinus pyralis genome working group"/>
            <person name="Fallon T.R."/>
            <person name="Sander Lower S.E."/>
            <person name="Weng J.-K."/>
        </authorList>
    </citation>
    <scope>NUCLEOTIDE SEQUENCE</scope>
    <source>
        <strain evidence="2">TRF0915ILg1</strain>
        <tissue evidence="2">Whole body</tissue>
    </source>
</reference>
<feature type="compositionally biased region" description="Basic residues" evidence="1">
    <location>
        <begin position="160"/>
        <end position="172"/>
    </location>
</feature>
<gene>
    <name evidence="2" type="ORF">ILUMI_14177</name>
</gene>
<feature type="compositionally biased region" description="Polar residues" evidence="1">
    <location>
        <begin position="128"/>
        <end position="141"/>
    </location>
</feature>
<dbReference type="OrthoDB" id="5978043at2759"/>
<name>A0A8K0CQZ3_IGNLU</name>
<evidence type="ECO:0000313" key="2">
    <source>
        <dbReference type="EMBL" id="KAF2891995.1"/>
    </source>
</evidence>
<keyword evidence="3" id="KW-1185">Reference proteome</keyword>
<feature type="region of interest" description="Disordered" evidence="1">
    <location>
        <begin position="118"/>
        <end position="172"/>
    </location>
</feature>
<organism evidence="2 3">
    <name type="scientific">Ignelater luminosus</name>
    <name type="common">Cucubano</name>
    <name type="synonym">Pyrophorus luminosus</name>
    <dbReference type="NCBI Taxonomy" id="2038154"/>
    <lineage>
        <taxon>Eukaryota</taxon>
        <taxon>Metazoa</taxon>
        <taxon>Ecdysozoa</taxon>
        <taxon>Arthropoda</taxon>
        <taxon>Hexapoda</taxon>
        <taxon>Insecta</taxon>
        <taxon>Pterygota</taxon>
        <taxon>Neoptera</taxon>
        <taxon>Endopterygota</taxon>
        <taxon>Coleoptera</taxon>
        <taxon>Polyphaga</taxon>
        <taxon>Elateriformia</taxon>
        <taxon>Elateroidea</taxon>
        <taxon>Elateridae</taxon>
        <taxon>Agrypninae</taxon>
        <taxon>Pyrophorini</taxon>
        <taxon>Ignelater</taxon>
    </lineage>
</organism>